<dbReference type="KEGG" id="vg:2545716"/>
<keyword evidence="1" id="KW-0472">Membrane</keyword>
<evidence type="ECO:0000256" key="1">
    <source>
        <dbReference type="SAM" id="Phobius"/>
    </source>
</evidence>
<dbReference type="EMBL" id="AY283928">
    <property type="protein sequence ID" value="AAQ64115.1"/>
    <property type="molecule type" value="Genomic_DNA"/>
</dbReference>
<sequence length="60" mass="6366">MASLLFEAIGIIISASGAAVSFISAFLLILDKLYILAVCASILGALLTYCYVKLSEEHDV</sequence>
<organism evidence="2 3">
    <name type="scientific">Vibrio phage KVP40 (isolate Vibrio parahaemolyticus/Japan/Matsuzaki/1991)</name>
    <name type="common">KVP40</name>
    <name type="synonym">Bacteriophage KVP40</name>
    <dbReference type="NCBI Taxonomy" id="75320"/>
    <lineage>
        <taxon>Viruses</taxon>
        <taxon>Duplodnaviria</taxon>
        <taxon>Heunggongvirae</taxon>
        <taxon>Uroviricota</taxon>
        <taxon>Caudoviricetes</taxon>
        <taxon>Pantevenvirales</taxon>
        <taxon>Straboviridae</taxon>
        <taxon>Schizotequatrovirus</taxon>
        <taxon>Schizotequatrovirus KVP40</taxon>
    </lineage>
</organism>
<keyword evidence="1" id="KW-1133">Transmembrane helix</keyword>
<evidence type="ECO:0000313" key="3">
    <source>
        <dbReference type="Proteomes" id="UP000001785"/>
    </source>
</evidence>
<evidence type="ECO:0000313" key="2">
    <source>
        <dbReference type="EMBL" id="AAQ64115.1"/>
    </source>
</evidence>
<gene>
    <name evidence="2" type="ORF">KVP40.0044</name>
</gene>
<accession>Q6WIA7</accession>
<name>Q6WIA7_BPKVM</name>
<feature type="transmembrane region" description="Helical" evidence="1">
    <location>
        <begin position="5"/>
        <end position="27"/>
    </location>
</feature>
<dbReference type="Proteomes" id="UP000001785">
    <property type="component" value="Segment"/>
</dbReference>
<reference evidence="2 3" key="1">
    <citation type="journal article" date="2003" name="J. Bacteriol.">
        <title>Complete genome sequence of the broad-host-range vibriophage KVP40: comparative genomics of a T4-related bacteriophage.</title>
        <authorList>
            <person name="Miller E."/>
            <person name="Heidelberg J."/>
            <person name="Eisen J."/>
            <person name="Nelson W."/>
            <person name="Durkin A."/>
            <person name="Ciecko A."/>
            <person name="Feldblyum T."/>
            <person name="White O."/>
            <person name="Paulsen I."/>
            <person name="Nierman W."/>
            <person name="Lee J."/>
            <person name="Szczypinski B."/>
            <person name="Fraser C."/>
        </authorList>
    </citation>
    <scope>NUCLEOTIDE SEQUENCE</scope>
    <source>
        <strain evidence="3">Isolate Vibrio parahaemolyticus/Japan/Matsuzaki /1991</strain>
    </source>
</reference>
<keyword evidence="3" id="KW-1185">Reference proteome</keyword>
<dbReference type="GeneID" id="2545716"/>
<organismHost>
    <name type="scientific">Vibrio parahaemolyticus</name>
    <dbReference type="NCBI Taxonomy" id="670"/>
</organismHost>
<feature type="transmembrane region" description="Helical" evidence="1">
    <location>
        <begin position="33"/>
        <end position="52"/>
    </location>
</feature>
<protein>
    <submittedName>
        <fullName evidence="2">Uncharacterized protein</fullName>
    </submittedName>
</protein>
<keyword evidence="1" id="KW-0812">Transmembrane</keyword>
<dbReference type="RefSeq" id="NP_899292.1">
    <property type="nucleotide sequence ID" value="NC_005083.2"/>
</dbReference>
<proteinExistence type="predicted"/>